<dbReference type="Proteomes" id="UP000636264">
    <property type="component" value="Unassembled WGS sequence"/>
</dbReference>
<evidence type="ECO:0000313" key="9">
    <source>
        <dbReference type="EMBL" id="GGA63861.1"/>
    </source>
</evidence>
<protein>
    <recommendedName>
        <fullName evidence="2 6">S-formylglutathione hydrolase</fullName>
        <ecNumber evidence="2 6">3.1.2.12</ecNumber>
    </recommendedName>
</protein>
<dbReference type="GO" id="GO:0046294">
    <property type="term" value="P:formaldehyde catabolic process"/>
    <property type="evidence" value="ECO:0007669"/>
    <property type="project" value="InterPro"/>
</dbReference>
<evidence type="ECO:0000256" key="5">
    <source>
        <dbReference type="ARBA" id="ARBA00047590"/>
    </source>
</evidence>
<sequence>MAMKTVSTWKSHGGVQGVYTHASDVCGCDMTFAVFVPPQAAEGPLPVLWYLSGLTCTHANVMEKGEYRRLAAELGIIIVCPDTSPRGENVPDDKDDWQFGSGAGFYVDATVEPYARNYRMYTYITEELPALIAREFPADMERQSIFGHSMGGHGALTIALKHPDRYRSCSAFAPIVEPTTAGWSSKAFERYLGSDQDSWRKYDACALVKDGARFSEFLIDQGAADSFLDEGLRPWLFEECCREAGISLTLNMREGYDHSYYFISTFMNDHLRWHHQRLTA</sequence>
<dbReference type="InterPro" id="IPR014186">
    <property type="entry name" value="S-formylglutathione_hydrol"/>
</dbReference>
<proteinExistence type="inferred from homology"/>
<dbReference type="GO" id="GO:0018738">
    <property type="term" value="F:S-formylglutathione hydrolase activity"/>
    <property type="evidence" value="ECO:0007669"/>
    <property type="project" value="UniProtKB-UniRule"/>
</dbReference>
<dbReference type="EC" id="3.1.2.12" evidence="2 6"/>
<dbReference type="InterPro" id="IPR000801">
    <property type="entry name" value="Esterase-like"/>
</dbReference>
<evidence type="ECO:0000256" key="1">
    <source>
        <dbReference type="ARBA" id="ARBA00005622"/>
    </source>
</evidence>
<keyword evidence="10" id="KW-1185">Reference proteome</keyword>
<dbReference type="Pfam" id="PF00756">
    <property type="entry name" value="Esterase"/>
    <property type="match status" value="1"/>
</dbReference>
<dbReference type="SUPFAM" id="SSF53474">
    <property type="entry name" value="alpha/beta-Hydrolases"/>
    <property type="match status" value="1"/>
</dbReference>
<reference evidence="9" key="1">
    <citation type="journal article" date="2014" name="Int. J. Syst. Evol. Microbiol.">
        <title>Complete genome sequence of Corynebacterium casei LMG S-19264T (=DSM 44701T), isolated from a smear-ripened cheese.</title>
        <authorList>
            <consortium name="US DOE Joint Genome Institute (JGI-PGF)"/>
            <person name="Walter F."/>
            <person name="Albersmeier A."/>
            <person name="Kalinowski J."/>
            <person name="Ruckert C."/>
        </authorList>
    </citation>
    <scope>NUCLEOTIDE SEQUENCE</scope>
    <source>
        <strain evidence="9">CGMCC 1.15320</strain>
    </source>
</reference>
<comment type="similarity">
    <text evidence="1 8">Belongs to the esterase D family.</text>
</comment>
<keyword evidence="4 8" id="KW-0378">Hydrolase</keyword>
<dbReference type="GO" id="GO:0052689">
    <property type="term" value="F:carboxylic ester hydrolase activity"/>
    <property type="evidence" value="ECO:0007669"/>
    <property type="project" value="UniProtKB-KW"/>
</dbReference>
<accession>A0A916RPA7</accession>
<gene>
    <name evidence="9" type="ORF">GCM10011385_17060</name>
</gene>
<dbReference type="AlphaFoldDB" id="A0A916RPA7"/>
<feature type="active site" description="Charge relay system" evidence="7">
    <location>
        <position position="258"/>
    </location>
</feature>
<evidence type="ECO:0000256" key="8">
    <source>
        <dbReference type="RuleBase" id="RU363068"/>
    </source>
</evidence>
<reference evidence="9" key="2">
    <citation type="submission" date="2020-09" db="EMBL/GenBank/DDBJ databases">
        <authorList>
            <person name="Sun Q."/>
            <person name="Zhou Y."/>
        </authorList>
    </citation>
    <scope>NUCLEOTIDE SEQUENCE</scope>
    <source>
        <strain evidence="9">CGMCC 1.15320</strain>
    </source>
</reference>
<evidence type="ECO:0000256" key="7">
    <source>
        <dbReference type="PIRSR" id="PIRSR614186-1"/>
    </source>
</evidence>
<keyword evidence="3 8" id="KW-0719">Serine esterase</keyword>
<evidence type="ECO:0000256" key="3">
    <source>
        <dbReference type="ARBA" id="ARBA00022487"/>
    </source>
</evidence>
<evidence type="ECO:0000313" key="10">
    <source>
        <dbReference type="Proteomes" id="UP000636264"/>
    </source>
</evidence>
<evidence type="ECO:0000256" key="4">
    <source>
        <dbReference type="ARBA" id="ARBA00022801"/>
    </source>
</evidence>
<comment type="catalytic activity">
    <reaction evidence="5 8">
        <text>S-formylglutathione + H2O = formate + glutathione + H(+)</text>
        <dbReference type="Rhea" id="RHEA:14961"/>
        <dbReference type="ChEBI" id="CHEBI:15377"/>
        <dbReference type="ChEBI" id="CHEBI:15378"/>
        <dbReference type="ChEBI" id="CHEBI:15740"/>
        <dbReference type="ChEBI" id="CHEBI:57688"/>
        <dbReference type="ChEBI" id="CHEBI:57925"/>
        <dbReference type="EC" id="3.1.2.12"/>
    </reaction>
</comment>
<dbReference type="GO" id="GO:0005829">
    <property type="term" value="C:cytosol"/>
    <property type="evidence" value="ECO:0007669"/>
    <property type="project" value="TreeGrafter"/>
</dbReference>
<dbReference type="PANTHER" id="PTHR10061:SF0">
    <property type="entry name" value="S-FORMYLGLUTATHIONE HYDROLASE"/>
    <property type="match status" value="1"/>
</dbReference>
<evidence type="ECO:0000256" key="2">
    <source>
        <dbReference type="ARBA" id="ARBA00012479"/>
    </source>
</evidence>
<name>A0A916RPA7_9HYPH</name>
<feature type="active site" description="Charge relay system" evidence="7">
    <location>
        <position position="149"/>
    </location>
</feature>
<evidence type="ECO:0000256" key="6">
    <source>
        <dbReference type="NCBIfam" id="TIGR02821"/>
    </source>
</evidence>
<comment type="caution">
    <text evidence="9">The sequence shown here is derived from an EMBL/GenBank/DDBJ whole genome shotgun (WGS) entry which is preliminary data.</text>
</comment>
<dbReference type="InterPro" id="IPR029058">
    <property type="entry name" value="AB_hydrolase_fold"/>
</dbReference>
<comment type="function">
    <text evidence="8">Serine hydrolase involved in the detoxification of formaldehyde.</text>
</comment>
<dbReference type="PANTHER" id="PTHR10061">
    <property type="entry name" value="S-FORMYLGLUTATHIONE HYDROLASE"/>
    <property type="match status" value="1"/>
</dbReference>
<dbReference type="FunFam" id="3.40.50.1820:FF:000002">
    <property type="entry name" value="S-formylglutathione hydrolase"/>
    <property type="match status" value="1"/>
</dbReference>
<dbReference type="NCBIfam" id="TIGR02821">
    <property type="entry name" value="fghA_ester_D"/>
    <property type="match status" value="1"/>
</dbReference>
<feature type="active site" description="Charge relay system" evidence="7">
    <location>
        <position position="225"/>
    </location>
</feature>
<organism evidence="9 10">
    <name type="scientific">Nitratireductor aestuarii</name>
    <dbReference type="NCBI Taxonomy" id="1735103"/>
    <lineage>
        <taxon>Bacteria</taxon>
        <taxon>Pseudomonadati</taxon>
        <taxon>Pseudomonadota</taxon>
        <taxon>Alphaproteobacteria</taxon>
        <taxon>Hyphomicrobiales</taxon>
        <taxon>Phyllobacteriaceae</taxon>
        <taxon>Nitratireductor</taxon>
    </lineage>
</organism>
<dbReference type="EMBL" id="BMIF01000004">
    <property type="protein sequence ID" value="GGA63861.1"/>
    <property type="molecule type" value="Genomic_DNA"/>
</dbReference>
<dbReference type="Gene3D" id="3.40.50.1820">
    <property type="entry name" value="alpha/beta hydrolase"/>
    <property type="match status" value="1"/>
</dbReference>